<dbReference type="InterPro" id="IPR013022">
    <property type="entry name" value="Xyl_isomerase-like_TIM-brl"/>
</dbReference>
<keyword evidence="2" id="KW-0413">Isomerase</keyword>
<dbReference type="EMBL" id="BMMZ01000013">
    <property type="protein sequence ID" value="GGL78762.1"/>
    <property type="molecule type" value="Genomic_DNA"/>
</dbReference>
<dbReference type="Proteomes" id="UP000613840">
    <property type="component" value="Unassembled WGS sequence"/>
</dbReference>
<evidence type="ECO:0000313" key="2">
    <source>
        <dbReference type="EMBL" id="GGL78762.1"/>
    </source>
</evidence>
<organism evidence="2 3">
    <name type="scientific">Microlunatus endophyticus</name>
    <dbReference type="NCBI Taxonomy" id="1716077"/>
    <lineage>
        <taxon>Bacteria</taxon>
        <taxon>Bacillati</taxon>
        <taxon>Actinomycetota</taxon>
        <taxon>Actinomycetes</taxon>
        <taxon>Propionibacteriales</taxon>
        <taxon>Propionibacteriaceae</taxon>
        <taxon>Microlunatus</taxon>
    </lineage>
</organism>
<dbReference type="InterPro" id="IPR036237">
    <property type="entry name" value="Xyl_isomerase-like_sf"/>
</dbReference>
<accession>A0A917W8X7</accession>
<dbReference type="GO" id="GO:0016853">
    <property type="term" value="F:isomerase activity"/>
    <property type="evidence" value="ECO:0007669"/>
    <property type="project" value="UniProtKB-KW"/>
</dbReference>
<evidence type="ECO:0000259" key="1">
    <source>
        <dbReference type="Pfam" id="PF01261"/>
    </source>
</evidence>
<dbReference type="Gene3D" id="3.20.20.150">
    <property type="entry name" value="Divalent-metal-dependent TIM barrel enzymes"/>
    <property type="match status" value="1"/>
</dbReference>
<comment type="caution">
    <text evidence="2">The sequence shown here is derived from an EMBL/GenBank/DDBJ whole genome shotgun (WGS) entry which is preliminary data.</text>
</comment>
<reference evidence="2" key="2">
    <citation type="submission" date="2020-09" db="EMBL/GenBank/DDBJ databases">
        <authorList>
            <person name="Sun Q."/>
            <person name="Zhou Y."/>
        </authorList>
    </citation>
    <scope>NUCLEOTIDE SEQUENCE</scope>
    <source>
        <strain evidence="2">CGMCC 4.7306</strain>
    </source>
</reference>
<dbReference type="SUPFAM" id="SSF51658">
    <property type="entry name" value="Xylose isomerase-like"/>
    <property type="match status" value="1"/>
</dbReference>
<dbReference type="PANTHER" id="PTHR12110">
    <property type="entry name" value="HYDROXYPYRUVATE ISOMERASE"/>
    <property type="match status" value="1"/>
</dbReference>
<reference evidence="2" key="1">
    <citation type="journal article" date="2014" name="Int. J. Syst. Evol. Microbiol.">
        <title>Complete genome sequence of Corynebacterium casei LMG S-19264T (=DSM 44701T), isolated from a smear-ripened cheese.</title>
        <authorList>
            <consortium name="US DOE Joint Genome Institute (JGI-PGF)"/>
            <person name="Walter F."/>
            <person name="Albersmeier A."/>
            <person name="Kalinowski J."/>
            <person name="Ruckert C."/>
        </authorList>
    </citation>
    <scope>NUCLEOTIDE SEQUENCE</scope>
    <source>
        <strain evidence="2">CGMCC 4.7306</strain>
    </source>
</reference>
<dbReference type="InterPro" id="IPR050312">
    <property type="entry name" value="IolE/XylAMocC-like"/>
</dbReference>
<feature type="domain" description="Xylose isomerase-like TIM barrel" evidence="1">
    <location>
        <begin position="69"/>
        <end position="211"/>
    </location>
</feature>
<keyword evidence="3" id="KW-1185">Reference proteome</keyword>
<dbReference type="RefSeq" id="WP_188897395.1">
    <property type="nucleotide sequence ID" value="NZ_BMMZ01000013.1"/>
</dbReference>
<dbReference type="AlphaFoldDB" id="A0A917W8X7"/>
<sequence>MPTLGTDVLSVQLYTVREALSEDVDGALGRIAEIGLKQVEPFGFQNFFDDLLVGLPKYDLTAPTVHTSVVDADVDEILAAAKELGIQTVITPHSNPELWTSEEGISGIADQLNAAAEKAAGLGLSVGYHNHWFELESKIDGKHGLEVLAAKTAPEVLLEVDTYWAYAGGADVPALIGRLGDRVQFLHLKDGDGTRNTKTQVGVGHGSLPVWDFVAATPNLKYGVIELDDSELDRFQCIADSFKYLTGAN</sequence>
<dbReference type="Pfam" id="PF01261">
    <property type="entry name" value="AP_endonuc_2"/>
    <property type="match status" value="1"/>
</dbReference>
<proteinExistence type="predicted"/>
<gene>
    <name evidence="2" type="ORF">GCM10011575_41430</name>
</gene>
<protein>
    <submittedName>
        <fullName evidence="2">Xylose isomerase</fullName>
    </submittedName>
</protein>
<name>A0A917W8X7_9ACTN</name>
<dbReference type="PANTHER" id="PTHR12110:SF41">
    <property type="entry name" value="INOSOSE DEHYDRATASE"/>
    <property type="match status" value="1"/>
</dbReference>
<evidence type="ECO:0000313" key="3">
    <source>
        <dbReference type="Proteomes" id="UP000613840"/>
    </source>
</evidence>